<comment type="similarity">
    <text evidence="1">Belongs to the D-alanine--D-alanine ligase family.</text>
</comment>
<evidence type="ECO:0000256" key="2">
    <source>
        <dbReference type="ARBA" id="ARBA00022598"/>
    </source>
</evidence>
<dbReference type="EMBL" id="FSQZ01000001">
    <property type="protein sequence ID" value="SIN70347.1"/>
    <property type="molecule type" value="Genomic_DNA"/>
</dbReference>
<feature type="domain" description="ATP-grasp" evidence="4">
    <location>
        <begin position="113"/>
        <end position="320"/>
    </location>
</feature>
<keyword evidence="2 5" id="KW-0436">Ligase</keyword>
<evidence type="ECO:0000259" key="4">
    <source>
        <dbReference type="PROSITE" id="PS50975"/>
    </source>
</evidence>
<dbReference type="Gene3D" id="3.30.1490.20">
    <property type="entry name" value="ATP-grasp fold, A domain"/>
    <property type="match status" value="1"/>
</dbReference>
<dbReference type="Proteomes" id="UP000185093">
    <property type="component" value="Unassembled WGS sequence"/>
</dbReference>
<keyword evidence="3" id="KW-0547">Nucleotide-binding</keyword>
<evidence type="ECO:0000256" key="3">
    <source>
        <dbReference type="PROSITE-ProRule" id="PRU00409"/>
    </source>
</evidence>
<dbReference type="PANTHER" id="PTHR23132:SF23">
    <property type="entry name" value="D-ALANINE--D-ALANINE LIGASE B"/>
    <property type="match status" value="1"/>
</dbReference>
<proteinExistence type="inferred from homology"/>
<dbReference type="InterPro" id="IPR013815">
    <property type="entry name" value="ATP_grasp_subdomain_1"/>
</dbReference>
<evidence type="ECO:0000313" key="5">
    <source>
        <dbReference type="EMBL" id="SIN70347.1"/>
    </source>
</evidence>
<evidence type="ECO:0000313" key="6">
    <source>
        <dbReference type="Proteomes" id="UP000185093"/>
    </source>
</evidence>
<keyword evidence="6" id="KW-1185">Reference proteome</keyword>
<dbReference type="InterPro" id="IPR011095">
    <property type="entry name" value="Dala_Dala_lig_C"/>
</dbReference>
<dbReference type="SUPFAM" id="SSF56059">
    <property type="entry name" value="Glutathione synthetase ATP-binding domain-like"/>
    <property type="match status" value="1"/>
</dbReference>
<dbReference type="Gene3D" id="3.30.470.20">
    <property type="entry name" value="ATP-grasp fold, B domain"/>
    <property type="match status" value="1"/>
</dbReference>
<sequence>MMRVLIVTAKEDTDRPDVLDTLRCRDSVAGALASNGYIVDTLEITKEDFGDPDKLERKILRHGPDCIFNLFEGFSDDSMKEVSFAMFLESLNIPFTGNGSTALYSSLDKFLAKQLLASEGVPVPRGKCIKSILYDLDKLPCPAFVKPRFEDGSVGIDDNSLIVSREQFAEVLPHKLSAFPAGVIVEEFLEGREFNVGLVGHPPYEVLGISMIDYKDYPGIMPFLDYRSKWDESSQSYKITPENPKFITEEMRQHLIWIARRAGIALSCKGYFRVDMREKDGRICIIDVNPNPDLNIDSGLANQCKRSGLPYDALVSYIVDIALREDNHGLARETVCEVLRDSAGY</sequence>
<comment type="caution">
    <text evidence="5">The sequence shown here is derived from an EMBL/GenBank/DDBJ whole genome shotgun (WGS) entry which is preliminary data.</text>
</comment>
<keyword evidence="3" id="KW-0067">ATP-binding</keyword>
<dbReference type="Pfam" id="PF07478">
    <property type="entry name" value="Dala_Dala_lig_C"/>
    <property type="match status" value="1"/>
</dbReference>
<dbReference type="InterPro" id="IPR011761">
    <property type="entry name" value="ATP-grasp"/>
</dbReference>
<name>A0ABY1JDY9_9BACT</name>
<dbReference type="PANTHER" id="PTHR23132">
    <property type="entry name" value="D-ALANINE--D-ALANINE LIGASE"/>
    <property type="match status" value="1"/>
</dbReference>
<accession>A0ABY1JDY9</accession>
<evidence type="ECO:0000256" key="1">
    <source>
        <dbReference type="ARBA" id="ARBA00010871"/>
    </source>
</evidence>
<dbReference type="PROSITE" id="PS50975">
    <property type="entry name" value="ATP_GRASP"/>
    <property type="match status" value="1"/>
</dbReference>
<reference evidence="5 6" key="1">
    <citation type="submission" date="2016-11" db="EMBL/GenBank/DDBJ databases">
        <authorList>
            <person name="Varghese N."/>
            <person name="Submissions S."/>
        </authorList>
    </citation>
    <scope>NUCLEOTIDE SEQUENCE [LARGE SCALE GENOMIC DNA]</scope>
    <source>
        <strain evidence="5 6">DSM 20664</strain>
    </source>
</reference>
<gene>
    <name evidence="5" type="ORF">SAMN05444368_1326</name>
</gene>
<dbReference type="GO" id="GO:0016874">
    <property type="term" value="F:ligase activity"/>
    <property type="evidence" value="ECO:0007669"/>
    <property type="project" value="UniProtKB-KW"/>
</dbReference>
<organism evidence="5 6">
    <name type="scientific">Acetomicrobium flavidum</name>
    <dbReference type="NCBI Taxonomy" id="49896"/>
    <lineage>
        <taxon>Bacteria</taxon>
        <taxon>Thermotogati</taxon>
        <taxon>Synergistota</taxon>
        <taxon>Synergistia</taxon>
        <taxon>Synergistales</taxon>
        <taxon>Acetomicrobiaceae</taxon>
        <taxon>Acetomicrobium</taxon>
    </lineage>
</organism>
<protein>
    <submittedName>
        <fullName evidence="5">D-alanine-D-alanine ligase</fullName>
    </submittedName>
</protein>